<evidence type="ECO:0000313" key="3">
    <source>
        <dbReference type="Proteomes" id="UP000000560"/>
    </source>
</evidence>
<reference evidence="3" key="2">
    <citation type="journal article" date="2009" name="Fungal Genet. Biol.">
        <title>The 2008 update of the Aspergillus nidulans genome annotation: a community effort.</title>
        <authorList>
            <person name="Wortman J.R."/>
            <person name="Gilsenan J.M."/>
            <person name="Joardar V."/>
            <person name="Deegan J."/>
            <person name="Clutterbuck J."/>
            <person name="Andersen M.R."/>
            <person name="Archer D."/>
            <person name="Bencina M."/>
            <person name="Braus G."/>
            <person name="Coutinho P."/>
            <person name="von Dohren H."/>
            <person name="Doonan J."/>
            <person name="Driessen A.J."/>
            <person name="Durek P."/>
            <person name="Espeso E."/>
            <person name="Fekete E."/>
            <person name="Flipphi M."/>
            <person name="Estrada C.G."/>
            <person name="Geysens S."/>
            <person name="Goldman G."/>
            <person name="de Groot P.W."/>
            <person name="Hansen K."/>
            <person name="Harris S.D."/>
            <person name="Heinekamp T."/>
            <person name="Helmstaedt K."/>
            <person name="Henrissat B."/>
            <person name="Hofmann G."/>
            <person name="Homan T."/>
            <person name="Horio T."/>
            <person name="Horiuchi H."/>
            <person name="James S."/>
            <person name="Jones M."/>
            <person name="Karaffa L."/>
            <person name="Karanyi Z."/>
            <person name="Kato M."/>
            <person name="Keller N."/>
            <person name="Kelly D.E."/>
            <person name="Kiel J.A."/>
            <person name="Kim J.M."/>
            <person name="van der Klei I.J."/>
            <person name="Klis F.M."/>
            <person name="Kovalchuk A."/>
            <person name="Krasevec N."/>
            <person name="Kubicek C.P."/>
            <person name="Liu B."/>
            <person name="Maccabe A."/>
            <person name="Meyer V."/>
            <person name="Mirabito P."/>
            <person name="Miskei M."/>
            <person name="Mos M."/>
            <person name="Mullins J."/>
            <person name="Nelson D.R."/>
            <person name="Nielsen J."/>
            <person name="Oakley B.R."/>
            <person name="Osmani S.A."/>
            <person name="Pakula T."/>
            <person name="Paszewski A."/>
            <person name="Paulsen I."/>
            <person name="Pilsyk S."/>
            <person name="Pocsi I."/>
            <person name="Punt P.J."/>
            <person name="Ram A.F."/>
            <person name="Ren Q."/>
            <person name="Robellet X."/>
            <person name="Robson G."/>
            <person name="Seiboth B."/>
            <person name="van Solingen P."/>
            <person name="Specht T."/>
            <person name="Sun J."/>
            <person name="Taheri-Talesh N."/>
            <person name="Takeshita N."/>
            <person name="Ussery D."/>
            <person name="vanKuyk P.A."/>
            <person name="Visser H."/>
            <person name="van de Vondervoort P.J."/>
            <person name="de Vries R.P."/>
            <person name="Walton J."/>
            <person name="Xiang X."/>
            <person name="Xiong Y."/>
            <person name="Zeng A.P."/>
            <person name="Brandt B.W."/>
            <person name="Cornell M.J."/>
            <person name="van den Hondel C.A."/>
            <person name="Visser J."/>
            <person name="Oliver S.G."/>
            <person name="Turner G."/>
        </authorList>
    </citation>
    <scope>GENOME REANNOTATION</scope>
    <source>
        <strain evidence="3">FGSC A4 / ATCC 38163 / CBS 112.46 / NRRL 194 / M139</strain>
    </source>
</reference>
<protein>
    <submittedName>
        <fullName evidence="2">Uncharacterized protein</fullName>
    </submittedName>
</protein>
<dbReference type="HOGENOM" id="CLU_080465_0_0_1"/>
<feature type="chain" id="PRO_5030175798" evidence="1">
    <location>
        <begin position="19"/>
        <end position="298"/>
    </location>
</feature>
<sequence length="298" mass="29591">MKTAYITALAALAASVVAAPTRITQDLETVTQSLDLPIASASATISSVASKATTGASGQLLHDVGSQVKDVLEVTGPNAKRLLIQLSPEVAGLLAQLGLPAVGTPVGTIVASASSVGDLVKNLGRPVEGLLTVVGEGGEYLLIQLAPSLTGLLSGLGLPGVGVPVGSVVATVGQNLKRDGMVVGDNIPKVQDILEVTGTDAQRLLIQLSPEVASLVSGLNLPTVGEPIGEVVEEASSIGELVNHTGAPTDELLTVVGSDGKALLIKLAPSVAHLLGGLGLSSVGSSVGSIIATLGNNL</sequence>
<organism evidence="2 3">
    <name type="scientific">Emericella nidulans (strain FGSC A4 / ATCC 38163 / CBS 112.46 / NRRL 194 / M139)</name>
    <name type="common">Aspergillus nidulans</name>
    <dbReference type="NCBI Taxonomy" id="227321"/>
    <lineage>
        <taxon>Eukaryota</taxon>
        <taxon>Fungi</taxon>
        <taxon>Dikarya</taxon>
        <taxon>Ascomycota</taxon>
        <taxon>Pezizomycotina</taxon>
        <taxon>Eurotiomycetes</taxon>
        <taxon>Eurotiomycetidae</taxon>
        <taxon>Eurotiales</taxon>
        <taxon>Aspergillaceae</taxon>
        <taxon>Aspergillus</taxon>
        <taxon>Aspergillus subgen. Nidulantes</taxon>
    </lineage>
</organism>
<keyword evidence="1" id="KW-0732">Signal</keyword>
<dbReference type="VEuPathDB" id="FungiDB:AN2319"/>
<dbReference type="GeneID" id="2875493"/>
<feature type="signal peptide" evidence="1">
    <location>
        <begin position="1"/>
        <end position="18"/>
    </location>
</feature>
<evidence type="ECO:0000256" key="1">
    <source>
        <dbReference type="SAM" id="SignalP"/>
    </source>
</evidence>
<dbReference type="AlphaFoldDB" id="Q5BAW1"/>
<dbReference type="eggNOG" id="ENOG502SZWH">
    <property type="taxonomic scope" value="Eukaryota"/>
</dbReference>
<name>Q5BAW1_EMENI</name>
<dbReference type="KEGG" id="ani:ANIA_02319"/>
<keyword evidence="3" id="KW-1185">Reference proteome</keyword>
<dbReference type="OrthoDB" id="3798541at2759"/>
<dbReference type="EMBL" id="BN001307">
    <property type="protein sequence ID" value="CBF86599.1"/>
    <property type="molecule type" value="Genomic_DNA"/>
</dbReference>
<accession>C8VN68</accession>
<dbReference type="Proteomes" id="UP000000560">
    <property type="component" value="Chromosome VII"/>
</dbReference>
<dbReference type="InParanoid" id="Q5BAW1"/>
<proteinExistence type="predicted"/>
<evidence type="ECO:0000313" key="2">
    <source>
        <dbReference type="EMBL" id="CBF86599.1"/>
    </source>
</evidence>
<accession>Q5BAW1</accession>
<gene>
    <name evidence="2" type="ORF">ANIA_02319</name>
</gene>
<dbReference type="RefSeq" id="XP_659923.1">
    <property type="nucleotide sequence ID" value="XM_654831.2"/>
</dbReference>
<dbReference type="OMA" id="GPEVQHT"/>
<reference evidence="3" key="1">
    <citation type="journal article" date="2005" name="Nature">
        <title>Sequencing of Aspergillus nidulans and comparative analysis with A. fumigatus and A. oryzae.</title>
        <authorList>
            <person name="Galagan J.E."/>
            <person name="Calvo S.E."/>
            <person name="Cuomo C."/>
            <person name="Ma L.J."/>
            <person name="Wortman J.R."/>
            <person name="Batzoglou S."/>
            <person name="Lee S.I."/>
            <person name="Basturkmen M."/>
            <person name="Spevak C.C."/>
            <person name="Clutterbuck J."/>
            <person name="Kapitonov V."/>
            <person name="Jurka J."/>
            <person name="Scazzocchio C."/>
            <person name="Farman M."/>
            <person name="Butler J."/>
            <person name="Purcell S."/>
            <person name="Harris S."/>
            <person name="Braus G.H."/>
            <person name="Draht O."/>
            <person name="Busch S."/>
            <person name="D'Enfert C."/>
            <person name="Bouchier C."/>
            <person name="Goldman G.H."/>
            <person name="Bell-Pedersen D."/>
            <person name="Griffiths-Jones S."/>
            <person name="Doonan J.H."/>
            <person name="Yu J."/>
            <person name="Vienken K."/>
            <person name="Pain A."/>
            <person name="Freitag M."/>
            <person name="Selker E.U."/>
            <person name="Archer D.B."/>
            <person name="Penalva M.A."/>
            <person name="Oakley B.R."/>
            <person name="Momany M."/>
            <person name="Tanaka T."/>
            <person name="Kumagai T."/>
            <person name="Asai K."/>
            <person name="Machida M."/>
            <person name="Nierman W.C."/>
            <person name="Denning D.W."/>
            <person name="Caddick M."/>
            <person name="Hynes M."/>
            <person name="Paoletti M."/>
            <person name="Fischer R."/>
            <person name="Miller B."/>
            <person name="Dyer P."/>
            <person name="Sachs M.S."/>
            <person name="Osmani S.A."/>
            <person name="Birren B.W."/>
        </authorList>
    </citation>
    <scope>NUCLEOTIDE SEQUENCE [LARGE SCALE GENOMIC DNA]</scope>
    <source>
        <strain evidence="3">FGSC A4 / ATCC 38163 / CBS 112.46 / NRRL 194 / M139</strain>
    </source>
</reference>